<evidence type="ECO:0000313" key="2">
    <source>
        <dbReference type="Proteomes" id="UP000295192"/>
    </source>
</evidence>
<dbReference type="EMBL" id="LSRL02000243">
    <property type="protein sequence ID" value="TDG42341.1"/>
    <property type="molecule type" value="Genomic_DNA"/>
</dbReference>
<proteinExistence type="predicted"/>
<evidence type="ECO:0000313" key="1">
    <source>
        <dbReference type="EMBL" id="TDG42341.1"/>
    </source>
</evidence>
<dbReference type="AlphaFoldDB" id="A0A484B3E7"/>
<organism evidence="1 2">
    <name type="scientific">Drosophila navojoa</name>
    <name type="common">Fruit fly</name>
    <dbReference type="NCBI Taxonomy" id="7232"/>
    <lineage>
        <taxon>Eukaryota</taxon>
        <taxon>Metazoa</taxon>
        <taxon>Ecdysozoa</taxon>
        <taxon>Arthropoda</taxon>
        <taxon>Hexapoda</taxon>
        <taxon>Insecta</taxon>
        <taxon>Pterygota</taxon>
        <taxon>Neoptera</taxon>
        <taxon>Endopterygota</taxon>
        <taxon>Diptera</taxon>
        <taxon>Brachycera</taxon>
        <taxon>Muscomorpha</taxon>
        <taxon>Ephydroidea</taxon>
        <taxon>Drosophilidae</taxon>
        <taxon>Drosophila</taxon>
    </lineage>
</organism>
<reference evidence="1 2" key="1">
    <citation type="journal article" date="2019" name="J. Hered.">
        <title>An Improved Genome Assembly for Drosophila navojoa, the Basal Species in the mojavensis Cluster.</title>
        <authorList>
            <person name="Vanderlinde T."/>
            <person name="Dupim E.G."/>
            <person name="Nazario-Yepiz N.O."/>
            <person name="Carvalho A.B."/>
        </authorList>
    </citation>
    <scope>NUCLEOTIDE SEQUENCE [LARGE SCALE GENOMIC DNA]</scope>
    <source>
        <strain evidence="1">Navoj_Jal97</strain>
        <tissue evidence="1">Whole organism</tissue>
    </source>
</reference>
<gene>
    <name evidence="1" type="ORF">AWZ03_011229</name>
</gene>
<protein>
    <submittedName>
        <fullName evidence="1">Uncharacterized protein</fullName>
    </submittedName>
</protein>
<keyword evidence="2" id="KW-1185">Reference proteome</keyword>
<name>A0A484B3E7_DRONA</name>
<dbReference type="Proteomes" id="UP000295192">
    <property type="component" value="Unassembled WGS sequence"/>
</dbReference>
<accession>A0A484B3E7</accession>
<sequence length="73" mass="8712">MRPPPIRYAKSLASDRQRMRLLRGIKLTRRVRRALQSFLDELVLLQLVIDNFQHIAGRMHTEPEEEEEENDDL</sequence>
<comment type="caution">
    <text evidence="1">The sequence shown here is derived from an EMBL/GenBank/DDBJ whole genome shotgun (WGS) entry which is preliminary data.</text>
</comment>